<dbReference type="CDD" id="cd00431">
    <property type="entry name" value="cysteine_hydrolases"/>
    <property type="match status" value="1"/>
</dbReference>
<dbReference type="SUPFAM" id="SSF52499">
    <property type="entry name" value="Isochorismatase-like hydrolases"/>
    <property type="match status" value="1"/>
</dbReference>
<dbReference type="PANTHER" id="PTHR43540">
    <property type="entry name" value="PEROXYUREIDOACRYLATE/UREIDOACRYLATE AMIDOHYDROLASE-RELATED"/>
    <property type="match status" value="1"/>
</dbReference>
<organism evidence="3 4">
    <name type="scientific">Patulibacter brassicae</name>
    <dbReference type="NCBI Taxonomy" id="1705717"/>
    <lineage>
        <taxon>Bacteria</taxon>
        <taxon>Bacillati</taxon>
        <taxon>Actinomycetota</taxon>
        <taxon>Thermoleophilia</taxon>
        <taxon>Solirubrobacterales</taxon>
        <taxon>Patulibacteraceae</taxon>
        <taxon>Patulibacter</taxon>
    </lineage>
</organism>
<gene>
    <name evidence="3" type="ORF">SK069_12245</name>
</gene>
<feature type="domain" description="Isochorismatase-like" evidence="2">
    <location>
        <begin position="12"/>
        <end position="179"/>
    </location>
</feature>
<dbReference type="InterPro" id="IPR036380">
    <property type="entry name" value="Isochorismatase-like_sf"/>
</dbReference>
<dbReference type="RefSeq" id="WP_319954525.1">
    <property type="nucleotide sequence ID" value="NZ_JAXAVX010000005.1"/>
</dbReference>
<keyword evidence="4" id="KW-1185">Reference proteome</keyword>
<reference evidence="3 4" key="1">
    <citation type="submission" date="2023-11" db="EMBL/GenBank/DDBJ databases">
        <authorList>
            <person name="Xu M."/>
            <person name="Jiang T."/>
        </authorList>
    </citation>
    <scope>NUCLEOTIDE SEQUENCE [LARGE SCALE GENOMIC DNA]</scope>
    <source>
        <strain evidence="3 4">SD</strain>
    </source>
</reference>
<comment type="caution">
    <text evidence="3">The sequence shown here is derived from an EMBL/GenBank/DDBJ whole genome shotgun (WGS) entry which is preliminary data.</text>
</comment>
<sequence length="186" mass="20261">MSAADRDGGGRTALLVIDVLNDYDHPDGDALRPSAHAAAPVIGRLIDEAHARDVLVVHVNDQHDRWDIGAEDLVALARRGSPDELVDPIVPRKGSPFLLKARHSAFYATPLEYLLERAGVARVILTGQVTEQCILYSALDAYVRHLDVVVPRAAVAHIDEELAAAALRMMEANLHAEVVDEQVDWG</sequence>
<dbReference type="InterPro" id="IPR000868">
    <property type="entry name" value="Isochorismatase-like_dom"/>
</dbReference>
<dbReference type="Pfam" id="PF00857">
    <property type="entry name" value="Isochorismatase"/>
    <property type="match status" value="1"/>
</dbReference>
<keyword evidence="1 3" id="KW-0378">Hydrolase</keyword>
<dbReference type="EMBL" id="JAXAVX010000005">
    <property type="protein sequence ID" value="MDX8152371.1"/>
    <property type="molecule type" value="Genomic_DNA"/>
</dbReference>
<dbReference type="GO" id="GO:0016787">
    <property type="term" value="F:hydrolase activity"/>
    <property type="evidence" value="ECO:0007669"/>
    <property type="project" value="UniProtKB-KW"/>
</dbReference>
<evidence type="ECO:0000313" key="3">
    <source>
        <dbReference type="EMBL" id="MDX8152371.1"/>
    </source>
</evidence>
<accession>A0ABU4VN51</accession>
<proteinExistence type="predicted"/>
<dbReference type="EC" id="3.-.-.-" evidence="3"/>
<evidence type="ECO:0000259" key="2">
    <source>
        <dbReference type="Pfam" id="PF00857"/>
    </source>
</evidence>
<protein>
    <submittedName>
        <fullName evidence="3">Isochorismatase family cysteine hydrolase</fullName>
        <ecNumber evidence="3">3.-.-.-</ecNumber>
    </submittedName>
</protein>
<evidence type="ECO:0000256" key="1">
    <source>
        <dbReference type="ARBA" id="ARBA00022801"/>
    </source>
</evidence>
<evidence type="ECO:0000313" key="4">
    <source>
        <dbReference type="Proteomes" id="UP001277761"/>
    </source>
</evidence>
<dbReference type="Proteomes" id="UP001277761">
    <property type="component" value="Unassembled WGS sequence"/>
</dbReference>
<dbReference type="Gene3D" id="3.40.50.850">
    <property type="entry name" value="Isochorismatase-like"/>
    <property type="match status" value="1"/>
</dbReference>
<dbReference type="PANTHER" id="PTHR43540:SF6">
    <property type="entry name" value="ISOCHORISMATASE-LIKE DOMAIN-CONTAINING PROTEIN"/>
    <property type="match status" value="1"/>
</dbReference>
<name>A0ABU4VN51_9ACTN</name>
<dbReference type="InterPro" id="IPR050272">
    <property type="entry name" value="Isochorismatase-like_hydrls"/>
</dbReference>